<sequence>MHAALRCTRGAAVRLRAGTTRLPLGGVHRTVLLQAQRASVARHYATLEPAAASSAATASSTTVASPASAEAAGENKAPATQSANGPKRDALAAILARLLRFQAQLPAHLVARLATDSASGYDGPLRILVVADRHVGRGALINALLGYPGGQQIVNEEWGTEVDTVIHVQRGDTLRDETVDDAGYKVRHIEVPACDAVQAAEWTVVPPLSTNWPHLSAQLAAHDLVLLVTDTPRHLTTPLETAVASRLAQSGQPATVAINGLEYLTRPETELPRILAAMQAKVGQGVPLFPVSSRRAGVAMYLSTPNASAAVPESAGAESGIPALAVHLASLRSSPTKRHTAHARATLAAARAALDHVRAQHARAVSRLAAADAAFDARVAKRAANEQARLLAEFHDRDAAAVDAGVRRVASRAREWFAGTPFWVLPFRADGIAAEMRSARGGAHVMSEAETRMGVAAGRLGEGARYAFLEVANEVRRIVEDVEKAHDDATAASPVTEPLPPVSSDPAIAPLLAALDRIHAMASTHASAQPIVDPFALSNVVWRTRARYEHGSDVEHVRSQAEALVLRAAGIQAGIWILGIASVVYGFVPAGIGAMGGAMASAVGLEIMRRGWAAVEDEYVGMVESVKDGLHKDLLDEYHKLVSDKVTTPLENMIELYEQALTEQATYLESQAVELDALQAEIEVLRKRYEMEA</sequence>
<keyword evidence="2" id="KW-0472">Membrane</keyword>
<keyword evidence="2" id="KW-1133">Transmembrane helix</keyword>
<keyword evidence="2" id="KW-0812">Transmembrane</keyword>
<dbReference type="InterPro" id="IPR027417">
    <property type="entry name" value="P-loop_NTPase"/>
</dbReference>
<feature type="transmembrane region" description="Helical" evidence="2">
    <location>
        <begin position="575"/>
        <end position="600"/>
    </location>
</feature>
<evidence type="ECO:0000256" key="1">
    <source>
        <dbReference type="SAM" id="MobiDB-lite"/>
    </source>
</evidence>
<protein>
    <submittedName>
        <fullName evidence="3">Predicted protein</fullName>
    </submittedName>
</protein>
<name>F2DZS4_HORVV</name>
<feature type="region of interest" description="Disordered" evidence="1">
    <location>
        <begin position="66"/>
        <end position="85"/>
    </location>
</feature>
<evidence type="ECO:0000313" key="3">
    <source>
        <dbReference type="EMBL" id="BAK00596.1"/>
    </source>
</evidence>
<dbReference type="EMBL" id="AK369395">
    <property type="protein sequence ID" value="BAK00596.1"/>
    <property type="molecule type" value="mRNA"/>
</dbReference>
<evidence type="ECO:0000256" key="2">
    <source>
        <dbReference type="SAM" id="Phobius"/>
    </source>
</evidence>
<proteinExistence type="evidence at transcript level"/>
<accession>F2DZS4</accession>
<dbReference type="Gene3D" id="3.40.50.300">
    <property type="entry name" value="P-loop containing nucleotide triphosphate hydrolases"/>
    <property type="match status" value="1"/>
</dbReference>
<organism evidence="3">
    <name type="scientific">Hordeum vulgare subsp. vulgare</name>
    <name type="common">Domesticated barley</name>
    <dbReference type="NCBI Taxonomy" id="112509"/>
    <lineage>
        <taxon>Eukaryota</taxon>
        <taxon>Viridiplantae</taxon>
        <taxon>Streptophyta</taxon>
        <taxon>Embryophyta</taxon>
        <taxon>Tracheophyta</taxon>
        <taxon>Spermatophyta</taxon>
        <taxon>Magnoliopsida</taxon>
        <taxon>Liliopsida</taxon>
        <taxon>Poales</taxon>
        <taxon>Poaceae</taxon>
        <taxon>BOP clade</taxon>
        <taxon>Pooideae</taxon>
        <taxon>Triticodae</taxon>
        <taxon>Triticeae</taxon>
        <taxon>Hordeinae</taxon>
        <taxon>Hordeum</taxon>
    </lineage>
</organism>
<dbReference type="AlphaFoldDB" id="F2DZS4"/>
<reference evidence="3" key="1">
    <citation type="journal article" date="2011" name="Plant Physiol.">
        <title>Comprehensive sequence analysis of 24,783 barley full-length cDNAs derived from 12 clone libraries.</title>
        <authorList>
            <person name="Matsumoto T."/>
            <person name="Tanaka T."/>
            <person name="Sakai H."/>
            <person name="Amano N."/>
            <person name="Kanamori H."/>
            <person name="Kurita K."/>
            <person name="Kikuta A."/>
            <person name="Kamiya K."/>
            <person name="Yamamoto M."/>
            <person name="Ikawa H."/>
            <person name="Fujii N."/>
            <person name="Hori K."/>
            <person name="Itoh T."/>
            <person name="Sato K."/>
        </authorList>
    </citation>
    <scope>NUCLEOTIDE SEQUENCE</scope>
    <source>
        <tissue evidence="3">Shoot and root</tissue>
    </source>
</reference>